<dbReference type="OrthoDB" id="9804145at2"/>
<dbReference type="Pfam" id="PF19778">
    <property type="entry name" value="RE_endonuc"/>
    <property type="match status" value="1"/>
</dbReference>
<dbReference type="InterPro" id="IPR006935">
    <property type="entry name" value="Helicase/UvrB_N"/>
</dbReference>
<dbReference type="Pfam" id="PF04851">
    <property type="entry name" value="ResIII"/>
    <property type="match status" value="1"/>
</dbReference>
<evidence type="ECO:0000259" key="1">
    <source>
        <dbReference type="Pfam" id="PF04851"/>
    </source>
</evidence>
<dbReference type="InterPro" id="IPR045572">
    <property type="entry name" value="RE_endonuc_C"/>
</dbReference>
<accession>R2T4R2</accession>
<dbReference type="eggNOG" id="COG3587">
    <property type="taxonomic scope" value="Bacteria"/>
</dbReference>
<dbReference type="SUPFAM" id="SSF52540">
    <property type="entry name" value="P-loop containing nucleoside triphosphate hydrolases"/>
    <property type="match status" value="2"/>
</dbReference>
<proteinExistence type="predicted"/>
<reference evidence="3 4" key="1">
    <citation type="submission" date="2013-02" db="EMBL/GenBank/DDBJ databases">
        <title>The Genome Sequence of Enterococcus pallens BAA-351.</title>
        <authorList>
            <consortium name="The Broad Institute Genome Sequencing Platform"/>
            <consortium name="The Broad Institute Genome Sequencing Center for Infectious Disease"/>
            <person name="Earl A.M."/>
            <person name="Gilmore M.S."/>
            <person name="Lebreton F."/>
            <person name="Walker B."/>
            <person name="Young S.K."/>
            <person name="Zeng Q."/>
            <person name="Gargeya S."/>
            <person name="Fitzgerald M."/>
            <person name="Haas B."/>
            <person name="Abouelleil A."/>
            <person name="Alvarado L."/>
            <person name="Arachchi H.M."/>
            <person name="Berlin A.M."/>
            <person name="Chapman S.B."/>
            <person name="Dewar J."/>
            <person name="Goldberg J."/>
            <person name="Griggs A."/>
            <person name="Gujja S."/>
            <person name="Hansen M."/>
            <person name="Howarth C."/>
            <person name="Imamovic A."/>
            <person name="Larimer J."/>
            <person name="McCowan C."/>
            <person name="Murphy C."/>
            <person name="Neiman D."/>
            <person name="Pearson M."/>
            <person name="Priest M."/>
            <person name="Roberts A."/>
            <person name="Saif S."/>
            <person name="Shea T."/>
            <person name="Sisk P."/>
            <person name="Sykes S."/>
            <person name="Wortman J."/>
            <person name="Nusbaum C."/>
            <person name="Birren B."/>
        </authorList>
    </citation>
    <scope>NUCLEOTIDE SEQUENCE [LARGE SCALE GENOMIC DNA]</scope>
    <source>
        <strain evidence="3 4">ATCC BAA-351</strain>
    </source>
</reference>
<dbReference type="Gene3D" id="3.40.50.300">
    <property type="entry name" value="P-loop containing nucleotide triphosphate hydrolases"/>
    <property type="match status" value="2"/>
</dbReference>
<gene>
    <name evidence="3" type="ORF">UAU_01211</name>
</gene>
<evidence type="ECO:0000313" key="4">
    <source>
        <dbReference type="Proteomes" id="UP000013782"/>
    </source>
</evidence>
<dbReference type="Proteomes" id="UP000013782">
    <property type="component" value="Unassembled WGS sequence"/>
</dbReference>
<evidence type="ECO:0000313" key="3">
    <source>
        <dbReference type="EMBL" id="EOH95249.1"/>
    </source>
</evidence>
<comment type="caution">
    <text evidence="3">The sequence shown here is derived from an EMBL/GenBank/DDBJ whole genome shotgun (WGS) entry which is preliminary data.</text>
</comment>
<dbReference type="STRING" id="160454.RV10_GL000556"/>
<dbReference type="RefSeq" id="WP_010756241.1">
    <property type="nucleotide sequence ID" value="NZ_ASWD01000002.1"/>
</dbReference>
<sequence>MKIKFDQLAYQTNAVNAAVEIFEGQIIKNSEFTISLNNGTQGSFFADDGIGIANKLFINSDSMLKNVQKVQIKNKIAPSENLLGSNDAFPQFNIEMETGTGKTFVYFKTILELNQKYGFSKFVIVVPSVAIKEGVIKTYEMTKAYFTAQFHGLIYELFAYDSKRLDRIRQFASANTVDIMVITMDSFNKEAGEKIDNKGNINVIYRENDQLSGQRPIDLISETRPILIIDEPQVVDNTEKAKRSLANLHPSVSFRYSATHKDKSYPTIYRLGAVEAYDQQLVKQIEVASVSVDEDGNRAYLKLKSVTNRNGKISAQIELYKKTKNDANKKVIKMTKGDDLYTKTKLQVYESVGFIQDIDTTPGQEAVYFSGTPEKITLESANFEDLEIKRIQIRRTIKAHLDKELVLNCRGIKVLSLFFLDKVENYRVYGEGDSETKGKYAQIFEEEYQKMIRLPQYKELSNASVPVEEIHDGYFAKDKKGKYKNSTGKSTDDESAYNIIMKNKEGLLTMFSEEKGNVSKANKIRFIFSHSALKEGWDNPNVFQIATLVDTKDDITKRQKVGRGLRIAVNQKGQRVPGFEVNTLTVMANESYKEFAEGLQKEYEEDGISFGLFEDDAFATIVISYDELTEEMSVLGKAKSKILINEMKENDYISPSKHATDKLRRAVKEGKVEVPEEFTDLVPQIIEVIKLKIRNINVKDADEKVKVRVNKEALAENFLELWNKIKSKTTYSIDFDSNKLIHNVLEGTSSLDGINMISTRHSTYKEELVKLDVKQSGIDIVDETFTQYSGKQSDIYALPDIVSFLQNETKLTRKTIVSILKGSKNLELFKNNPLSYMNQAAKIINAHKNQLIIDGIKYMKKENEVYEQSLFTTETLNAYLGENGNSIKIDTNKNKTIYDYVVTDSNVEKDFAKEAEADERVKFYIKLPDWFKIRTPLGPYNPDWALLLEEENEQRLYFIVETKGDSSSDQLRFHERGKIISGKKHFQAVDTDIKFKVVSKESEVF</sequence>
<evidence type="ECO:0000259" key="2">
    <source>
        <dbReference type="Pfam" id="PF19778"/>
    </source>
</evidence>
<feature type="domain" description="Type III restriction enzyme C-terminal endonuclease" evidence="2">
    <location>
        <begin position="895"/>
        <end position="1000"/>
    </location>
</feature>
<organism evidence="3 4">
    <name type="scientific">Enterococcus pallens ATCC BAA-351</name>
    <dbReference type="NCBI Taxonomy" id="1158607"/>
    <lineage>
        <taxon>Bacteria</taxon>
        <taxon>Bacillati</taxon>
        <taxon>Bacillota</taxon>
        <taxon>Bacilli</taxon>
        <taxon>Lactobacillales</taxon>
        <taxon>Enterococcaceae</taxon>
        <taxon>Enterococcus</taxon>
    </lineage>
</organism>
<dbReference type="EMBL" id="AJAQ01000011">
    <property type="protein sequence ID" value="EOH95249.1"/>
    <property type="molecule type" value="Genomic_DNA"/>
</dbReference>
<feature type="domain" description="Helicase/UvrB N-terminal" evidence="1">
    <location>
        <begin position="80"/>
        <end position="259"/>
    </location>
</feature>
<name>R2T4R2_9ENTE</name>
<dbReference type="AlphaFoldDB" id="R2T4R2"/>
<dbReference type="GO" id="GO:0003677">
    <property type="term" value="F:DNA binding"/>
    <property type="evidence" value="ECO:0007669"/>
    <property type="project" value="InterPro"/>
</dbReference>
<dbReference type="GO" id="GO:0005524">
    <property type="term" value="F:ATP binding"/>
    <property type="evidence" value="ECO:0007669"/>
    <property type="project" value="InterPro"/>
</dbReference>
<keyword evidence="4" id="KW-1185">Reference proteome</keyword>
<dbReference type="PATRIC" id="fig|1158607.3.peg.1194"/>
<protein>
    <submittedName>
        <fullName evidence="3">Uncharacterized protein</fullName>
    </submittedName>
</protein>
<dbReference type="HOGENOM" id="CLU_011799_0_0_9"/>
<dbReference type="InterPro" id="IPR027417">
    <property type="entry name" value="P-loop_NTPase"/>
</dbReference>
<dbReference type="GO" id="GO:0015668">
    <property type="term" value="F:type III site-specific deoxyribonuclease activity"/>
    <property type="evidence" value="ECO:0007669"/>
    <property type="project" value="InterPro"/>
</dbReference>